<feature type="transmembrane region" description="Helical" evidence="5">
    <location>
        <begin position="7"/>
        <end position="35"/>
    </location>
</feature>
<evidence type="ECO:0008006" key="7">
    <source>
        <dbReference type="Google" id="ProtNLM"/>
    </source>
</evidence>
<protein>
    <recommendedName>
        <fullName evidence="7">Membrane transporter protein YfcA</fullName>
    </recommendedName>
</protein>
<dbReference type="InterPro" id="IPR002781">
    <property type="entry name" value="TM_pro_TauE-like"/>
</dbReference>
<keyword evidence="3 5" id="KW-1133">Transmembrane helix</keyword>
<accession>A0A645GII2</accession>
<sequence length="133" mass="13906">MVITIILIGLMAGILSGMMGVGGGLILIPAMVLLLGIGQHAAQGISLLVIVPTALAGVWRLNKEKLVDFKIAFQLAIGAVIGALISANLIQSLSSATLKTVFGLFIIAVGIRTVLTARQSKLKVRAREHPDQD</sequence>
<dbReference type="PANTHER" id="PTHR43701:SF2">
    <property type="entry name" value="MEMBRANE TRANSPORTER PROTEIN YJNA-RELATED"/>
    <property type="match status" value="1"/>
</dbReference>
<keyword evidence="4 5" id="KW-0472">Membrane</keyword>
<evidence type="ECO:0000256" key="1">
    <source>
        <dbReference type="ARBA" id="ARBA00004141"/>
    </source>
</evidence>
<proteinExistence type="predicted"/>
<name>A0A645GII2_9ZZZZ</name>
<reference evidence="6" key="1">
    <citation type="submission" date="2019-08" db="EMBL/GenBank/DDBJ databases">
        <authorList>
            <person name="Kucharzyk K."/>
            <person name="Murdoch R.W."/>
            <person name="Higgins S."/>
            <person name="Loffler F."/>
        </authorList>
    </citation>
    <scope>NUCLEOTIDE SEQUENCE</scope>
</reference>
<evidence type="ECO:0000256" key="3">
    <source>
        <dbReference type="ARBA" id="ARBA00022989"/>
    </source>
</evidence>
<keyword evidence="2 5" id="KW-0812">Transmembrane</keyword>
<organism evidence="6">
    <name type="scientific">bioreactor metagenome</name>
    <dbReference type="NCBI Taxonomy" id="1076179"/>
    <lineage>
        <taxon>unclassified sequences</taxon>
        <taxon>metagenomes</taxon>
        <taxon>ecological metagenomes</taxon>
    </lineage>
</organism>
<feature type="transmembrane region" description="Helical" evidence="5">
    <location>
        <begin position="71"/>
        <end position="90"/>
    </location>
</feature>
<comment type="subcellular location">
    <subcellularLocation>
        <location evidence="1">Membrane</location>
        <topology evidence="1">Multi-pass membrane protein</topology>
    </subcellularLocation>
</comment>
<dbReference type="GO" id="GO:0016020">
    <property type="term" value="C:membrane"/>
    <property type="evidence" value="ECO:0007669"/>
    <property type="project" value="UniProtKB-SubCell"/>
</dbReference>
<evidence type="ECO:0000313" key="6">
    <source>
        <dbReference type="EMBL" id="MPN25609.1"/>
    </source>
</evidence>
<dbReference type="EMBL" id="VSSQ01074845">
    <property type="protein sequence ID" value="MPN25609.1"/>
    <property type="molecule type" value="Genomic_DNA"/>
</dbReference>
<dbReference type="AlphaFoldDB" id="A0A645GII2"/>
<dbReference type="Pfam" id="PF01925">
    <property type="entry name" value="TauE"/>
    <property type="match status" value="1"/>
</dbReference>
<dbReference type="PANTHER" id="PTHR43701">
    <property type="entry name" value="MEMBRANE TRANSPORTER PROTEIN MJ0441-RELATED"/>
    <property type="match status" value="1"/>
</dbReference>
<evidence type="ECO:0000256" key="4">
    <source>
        <dbReference type="ARBA" id="ARBA00023136"/>
    </source>
</evidence>
<dbReference type="InterPro" id="IPR051598">
    <property type="entry name" value="TSUP/Inactive_protease-like"/>
</dbReference>
<comment type="caution">
    <text evidence="6">The sequence shown here is derived from an EMBL/GenBank/DDBJ whole genome shotgun (WGS) entry which is preliminary data.</text>
</comment>
<feature type="transmembrane region" description="Helical" evidence="5">
    <location>
        <begin position="41"/>
        <end position="59"/>
    </location>
</feature>
<evidence type="ECO:0000256" key="5">
    <source>
        <dbReference type="SAM" id="Phobius"/>
    </source>
</evidence>
<gene>
    <name evidence="6" type="ORF">SDC9_173021</name>
</gene>
<evidence type="ECO:0000256" key="2">
    <source>
        <dbReference type="ARBA" id="ARBA00022692"/>
    </source>
</evidence>
<feature type="transmembrane region" description="Helical" evidence="5">
    <location>
        <begin position="96"/>
        <end position="115"/>
    </location>
</feature>